<accession>T1JT26</accession>
<dbReference type="EnsemblMetazoa" id="tetur01g12600.1">
    <property type="protein sequence ID" value="tetur01g12600.1"/>
    <property type="gene ID" value="tetur01g12600"/>
</dbReference>
<dbReference type="Proteomes" id="UP000015104">
    <property type="component" value="Unassembled WGS sequence"/>
</dbReference>
<dbReference type="EMBL" id="CAEY01000471">
    <property type="status" value="NOT_ANNOTATED_CDS"/>
    <property type="molecule type" value="Genomic_DNA"/>
</dbReference>
<keyword evidence="1" id="KW-0732">Signal</keyword>
<protein>
    <submittedName>
        <fullName evidence="2">Uncharacterized protein</fullName>
    </submittedName>
</protein>
<reference evidence="3" key="1">
    <citation type="submission" date="2011-08" db="EMBL/GenBank/DDBJ databases">
        <authorList>
            <person name="Rombauts S."/>
        </authorList>
    </citation>
    <scope>NUCLEOTIDE SEQUENCE</scope>
    <source>
        <strain evidence="3">London</strain>
    </source>
</reference>
<evidence type="ECO:0000313" key="3">
    <source>
        <dbReference type="Proteomes" id="UP000015104"/>
    </source>
</evidence>
<dbReference type="HOGENOM" id="CLU_2999020_0_0_1"/>
<evidence type="ECO:0000256" key="1">
    <source>
        <dbReference type="SAM" id="SignalP"/>
    </source>
</evidence>
<evidence type="ECO:0000313" key="2">
    <source>
        <dbReference type="EnsemblMetazoa" id="tetur01g12600.1"/>
    </source>
</evidence>
<feature type="signal peptide" evidence="1">
    <location>
        <begin position="1"/>
        <end position="22"/>
    </location>
</feature>
<reference evidence="2" key="2">
    <citation type="submission" date="2015-06" db="UniProtKB">
        <authorList>
            <consortium name="EnsemblMetazoa"/>
        </authorList>
    </citation>
    <scope>IDENTIFICATION</scope>
</reference>
<name>T1JT26_TETUR</name>
<dbReference type="AlphaFoldDB" id="T1JT26"/>
<feature type="chain" id="PRO_5004579947" evidence="1">
    <location>
        <begin position="23"/>
        <end position="57"/>
    </location>
</feature>
<proteinExistence type="predicted"/>
<keyword evidence="3" id="KW-1185">Reference proteome</keyword>
<sequence length="57" mass="5979">MELQKFYICVFLVAIGLISVGAQSGLPDRVRNTTLRGTVNVGILQAVSGFGNGALGR</sequence>
<organism evidence="2 3">
    <name type="scientific">Tetranychus urticae</name>
    <name type="common">Two-spotted spider mite</name>
    <dbReference type="NCBI Taxonomy" id="32264"/>
    <lineage>
        <taxon>Eukaryota</taxon>
        <taxon>Metazoa</taxon>
        <taxon>Ecdysozoa</taxon>
        <taxon>Arthropoda</taxon>
        <taxon>Chelicerata</taxon>
        <taxon>Arachnida</taxon>
        <taxon>Acari</taxon>
        <taxon>Acariformes</taxon>
        <taxon>Trombidiformes</taxon>
        <taxon>Prostigmata</taxon>
        <taxon>Eleutherengona</taxon>
        <taxon>Raphignathae</taxon>
        <taxon>Tetranychoidea</taxon>
        <taxon>Tetranychidae</taxon>
        <taxon>Tetranychus</taxon>
    </lineage>
</organism>